<dbReference type="InterPro" id="IPR003410">
    <property type="entry name" value="HYR_dom"/>
</dbReference>
<evidence type="ECO:0000256" key="2">
    <source>
        <dbReference type="SAM" id="SignalP"/>
    </source>
</evidence>
<dbReference type="Proteomes" id="UP000290204">
    <property type="component" value="Unassembled WGS sequence"/>
</dbReference>
<dbReference type="RefSeq" id="WP_129131774.1">
    <property type="nucleotide sequence ID" value="NZ_SDHW01000005.1"/>
</dbReference>
<evidence type="ECO:0000259" key="3">
    <source>
        <dbReference type="PROSITE" id="PS50825"/>
    </source>
</evidence>
<dbReference type="EMBL" id="SDHW01000005">
    <property type="protein sequence ID" value="RXK58718.1"/>
    <property type="molecule type" value="Genomic_DNA"/>
</dbReference>
<dbReference type="Pfam" id="PF02494">
    <property type="entry name" value="HYR"/>
    <property type="match status" value="1"/>
</dbReference>
<dbReference type="PROSITE" id="PS50825">
    <property type="entry name" value="HYR"/>
    <property type="match status" value="1"/>
</dbReference>
<reference evidence="4 5" key="1">
    <citation type="submission" date="2019-01" db="EMBL/GenBank/DDBJ databases">
        <title>Lacibacter sp. strain TTM-7.</title>
        <authorList>
            <person name="Chen W.-M."/>
        </authorList>
    </citation>
    <scope>NUCLEOTIDE SEQUENCE [LARGE SCALE GENOMIC DNA]</scope>
    <source>
        <strain evidence="4 5">TTM-7</strain>
    </source>
</reference>
<name>A0A4V1M781_9BACT</name>
<evidence type="ECO:0000256" key="1">
    <source>
        <dbReference type="ARBA" id="ARBA00022737"/>
    </source>
</evidence>
<keyword evidence="5" id="KW-1185">Reference proteome</keyword>
<organism evidence="4 5">
    <name type="scientific">Lacibacter luteus</name>
    <dbReference type="NCBI Taxonomy" id="2508719"/>
    <lineage>
        <taxon>Bacteria</taxon>
        <taxon>Pseudomonadati</taxon>
        <taxon>Bacteroidota</taxon>
        <taxon>Chitinophagia</taxon>
        <taxon>Chitinophagales</taxon>
        <taxon>Chitinophagaceae</taxon>
        <taxon>Lacibacter</taxon>
    </lineage>
</organism>
<feature type="domain" description="HYR" evidence="3">
    <location>
        <begin position="511"/>
        <end position="599"/>
    </location>
</feature>
<evidence type="ECO:0000313" key="4">
    <source>
        <dbReference type="EMBL" id="RXK58718.1"/>
    </source>
</evidence>
<gene>
    <name evidence="4" type="ORF">ESA94_15115</name>
</gene>
<comment type="caution">
    <text evidence="4">The sequence shown here is derived from an EMBL/GenBank/DDBJ whole genome shotgun (WGS) entry which is preliminary data.</text>
</comment>
<sequence length="1073" mass="114553">MRKILLSISIVLISVFSYSQVQETWVFSHIGELRDQAVDANGNTYLVSSVYSQAFDAFGTLTIKHNKDGAEVWRFFNPTLKVASAMTLDASGNVYIAGITSTSGSNPSFFGSNRRFCVAKLNSNGVLQWNNIYSDGENDVPQHGYPRSIVVDGNGNPYVTGTLYYLTDPVDSSTYDYATIKYDGATGNRLWLKRYNGSTPGSGFDEAKAMVIDAFGYVYVTGTSQLNGYMDIATVKYDPAGNEIWVQRYSNPNPAYKNDFAVIGGVKLDPAGNVIVIGSSKEGGDVQGSGGEGKGLLIKYTFSGFQLWVIEEVINFFSPGPVITDNGNNIIVCINGYTKKFNASGSLLWTHPEDFGDLAVDASNNIYGVSRCGRQDLCFDRYGLTTMRINSGGTLAWEKTYTILPNGVDRIGLDGDNNVYSSIDRSLASDDYYTIRYSQCEIQCPSNITVNAATGTCGAVVTYPAATTSGDCGSTITYSHAPGSTFPVGTTTVTVTSTETGATCTFDITVVDNQNPVINYCPPSKSVDMSAGVCYATSDAVNAGTATATDNCSATVEGTRSDGKLLTDNYPAGNTTITWKATDPAGNFVTCSQTITVVDNQPPVISSKTSSTYVLSPPNHSMRDVTINYTATDNCAITTTVTVGSNEPVNGVGDGDTDPDYIVLNNVAGSGGQYVSQLQLRAERSAAGSGRVYTVTITATDPSGNTDIETIEIHVAHDIKKPHSGQAFKVGSTVSFLGEFWDKPGNRHTAKWIIDESTVAKATVTEPAGNKNGTVTGSYKFTTPGVYKLRMEVTDQNGVTHYATTAGDLEAIVVIYDPNGGYTYGGGYFNSPAGALQSNPTAIGKASYGFAMNYFKNSTYPKGETQFEFKVGSFEFNALNFEYLAINNSTAQFKGTGKITGGQSGVAFTMTIVDGQLDGTGVDKIRMKIYNKNNGAVYYDNQPGASDAALPTQAVGANSVIVIGGGIKQSSYTNSEMPVVSLETNLLTTKLEVGAFPNPHNGTFSLSVQSPTAGKMTIEYFTMTGARIHIIEQQVKAHEQFVVPNTGLKFNGTVFYKVSINGAIKTGKIIGIN</sequence>
<dbReference type="PANTHER" id="PTHR24273:SF32">
    <property type="entry name" value="HYALIN"/>
    <property type="match status" value="1"/>
</dbReference>
<proteinExistence type="predicted"/>
<dbReference type="PANTHER" id="PTHR24273">
    <property type="entry name" value="FI04643P-RELATED"/>
    <property type="match status" value="1"/>
</dbReference>
<feature type="signal peptide" evidence="2">
    <location>
        <begin position="1"/>
        <end position="21"/>
    </location>
</feature>
<dbReference type="AlphaFoldDB" id="A0A4V1M781"/>
<accession>A0A4V1M781</accession>
<dbReference type="SUPFAM" id="SSF101898">
    <property type="entry name" value="NHL repeat"/>
    <property type="match status" value="1"/>
</dbReference>
<keyword evidence="1" id="KW-0677">Repeat</keyword>
<evidence type="ECO:0000313" key="5">
    <source>
        <dbReference type="Proteomes" id="UP000290204"/>
    </source>
</evidence>
<keyword evidence="2" id="KW-0732">Signal</keyword>
<protein>
    <submittedName>
        <fullName evidence="4">HYR domain-containing protein</fullName>
    </submittedName>
</protein>
<dbReference type="OrthoDB" id="885845at2"/>
<feature type="chain" id="PRO_5020315151" evidence="2">
    <location>
        <begin position="22"/>
        <end position="1073"/>
    </location>
</feature>